<evidence type="ECO:0000313" key="2">
    <source>
        <dbReference type="Proteomes" id="UP000304953"/>
    </source>
</evidence>
<dbReference type="Proteomes" id="UP000304953">
    <property type="component" value="Unassembled WGS sequence"/>
</dbReference>
<comment type="caution">
    <text evidence="1">The sequence shown here is derived from an EMBL/GenBank/DDBJ whole genome shotgun (WGS) entry which is preliminary data.</text>
</comment>
<proteinExistence type="predicted"/>
<accession>A0AC61RQ76</accession>
<sequence>MDKMMIALYLRLSNEDSDKEKSEESNSISAQRVLLTKHTKELMQGQPYSITEFCDDGYSGTDFNRPGVQALIEAAKSGNINMIVVKDFSRFGRDYLEVGRFLEYIFPILQIRFVSVNDGYDSDDKFGTTGGMSVALKNLVYGMYSADLSKKIRTARDTRVRNGEFVGQFAPYGYMKNPENKHELLIDENVAWVVRKIFCMAADGVSHTEIARQLNEAEIPTRYMYHKLKGDNFPDKQPHVRIKIWDNSSVKDIITDETYLGTMFWNRAKCGMDTNKKRVEQPREKWIVVENQHEAIVSKEIFQKANDNIVGLDMSGRTMGKRNLFFICGYCGKGLKLRNKKNNKYYCGSRTQQVKNDCQRINIAQEELEDAVLCQVRGMADMLIEARNNRKKTPKNDRKAVLETTIADSTKEAARWKDTKVRLYEQYKAGTVTREDYISRIEKGRIRLEELEQIKSKAQAELDSMLIVPVKEELPDKELAELSVLESFDKDRLKMLIDKVVVYGEDAIEIVWKVGNPFQVEITA</sequence>
<keyword evidence="2" id="KW-1185">Reference proteome</keyword>
<reference evidence="1" key="1">
    <citation type="submission" date="2019-04" db="EMBL/GenBank/DDBJ databases">
        <title>Microbes associate with the intestines of laboratory mice.</title>
        <authorList>
            <person name="Navarre W."/>
            <person name="Wong E."/>
            <person name="Huang K."/>
            <person name="Tropini C."/>
            <person name="Ng K."/>
            <person name="Yu B."/>
        </authorList>
    </citation>
    <scope>NUCLEOTIDE SEQUENCE</scope>
    <source>
        <strain evidence="1">NM01_1-7b</strain>
    </source>
</reference>
<gene>
    <name evidence="1" type="ORF">E5329_22495</name>
</gene>
<name>A0AC61RQ76_9FIRM</name>
<protein>
    <submittedName>
        <fullName evidence="1">Uncharacterized protein</fullName>
    </submittedName>
</protein>
<dbReference type="EMBL" id="SRYA01000067">
    <property type="protein sequence ID" value="TGY91184.1"/>
    <property type="molecule type" value="Genomic_DNA"/>
</dbReference>
<organism evidence="1 2">
    <name type="scientific">Petralouisia muris</name>
    <dbReference type="NCBI Taxonomy" id="3032872"/>
    <lineage>
        <taxon>Bacteria</taxon>
        <taxon>Bacillati</taxon>
        <taxon>Bacillota</taxon>
        <taxon>Clostridia</taxon>
        <taxon>Lachnospirales</taxon>
        <taxon>Lachnospiraceae</taxon>
        <taxon>Petralouisia</taxon>
    </lineage>
</organism>
<evidence type="ECO:0000313" key="1">
    <source>
        <dbReference type="EMBL" id="TGY91184.1"/>
    </source>
</evidence>